<reference evidence="1 2" key="1">
    <citation type="journal article" date="2020" name="Nature">
        <title>Six reference-quality genomes reveal evolution of bat adaptations.</title>
        <authorList>
            <person name="Jebb D."/>
            <person name="Huang Z."/>
            <person name="Pippel M."/>
            <person name="Hughes G.M."/>
            <person name="Lavrichenko K."/>
            <person name="Devanna P."/>
            <person name="Winkler S."/>
            <person name="Jermiin L.S."/>
            <person name="Skirmuntt E.C."/>
            <person name="Katzourakis A."/>
            <person name="Burkitt-Gray L."/>
            <person name="Ray D.A."/>
            <person name="Sullivan K.A.M."/>
            <person name="Roscito J.G."/>
            <person name="Kirilenko B.M."/>
            <person name="Davalos L.M."/>
            <person name="Corthals A.P."/>
            <person name="Power M.L."/>
            <person name="Jones G."/>
            <person name="Ransome R.D."/>
            <person name="Dechmann D.K.N."/>
            <person name="Locatelli A.G."/>
            <person name="Puechmaille S.J."/>
            <person name="Fedrigo O."/>
            <person name="Jarvis E.D."/>
            <person name="Hiller M."/>
            <person name="Vernes S.C."/>
            <person name="Myers E.W."/>
            <person name="Teeling E.C."/>
        </authorList>
    </citation>
    <scope>NUCLEOTIDE SEQUENCE [LARGE SCALE GENOMIC DNA]</scope>
    <source>
        <strain evidence="1">MPipKuh1</strain>
        <tissue evidence="1">Flight muscle</tissue>
    </source>
</reference>
<gene>
    <name evidence="1" type="ORF">mPipKuh1_008277</name>
</gene>
<keyword evidence="2" id="KW-1185">Reference proteome</keyword>
<dbReference type="AlphaFoldDB" id="A0A7J7VV82"/>
<evidence type="ECO:0000313" key="1">
    <source>
        <dbReference type="EMBL" id="KAF6328948.1"/>
    </source>
</evidence>
<organism evidence="1 2">
    <name type="scientific">Pipistrellus kuhlii</name>
    <name type="common">Kuhl's pipistrelle</name>
    <dbReference type="NCBI Taxonomy" id="59472"/>
    <lineage>
        <taxon>Eukaryota</taxon>
        <taxon>Metazoa</taxon>
        <taxon>Chordata</taxon>
        <taxon>Craniata</taxon>
        <taxon>Vertebrata</taxon>
        <taxon>Euteleostomi</taxon>
        <taxon>Mammalia</taxon>
        <taxon>Eutheria</taxon>
        <taxon>Laurasiatheria</taxon>
        <taxon>Chiroptera</taxon>
        <taxon>Yangochiroptera</taxon>
        <taxon>Vespertilionidae</taxon>
        <taxon>Pipistrellus</taxon>
    </lineage>
</organism>
<dbReference type="Proteomes" id="UP000558488">
    <property type="component" value="Unassembled WGS sequence"/>
</dbReference>
<sequence length="121" mass="13821">MAGQQPHLQDLIPSQWQGFCLTLFTSLSVEINHNTLKSLVDSQDHTSRKSTHQQLPGVPNIRGKHPFLNPPLILANQRLPTYFAILHFFHLSDILNIECSSMTILLKNIKARYTMPIFITM</sequence>
<name>A0A7J7VV82_PIPKU</name>
<proteinExistence type="predicted"/>
<comment type="caution">
    <text evidence="1">The sequence shown here is derived from an EMBL/GenBank/DDBJ whole genome shotgun (WGS) entry which is preliminary data.</text>
</comment>
<dbReference type="EMBL" id="JACAGB010000013">
    <property type="protein sequence ID" value="KAF6328948.1"/>
    <property type="molecule type" value="Genomic_DNA"/>
</dbReference>
<protein>
    <submittedName>
        <fullName evidence="1">Uncharacterized protein</fullName>
    </submittedName>
</protein>
<evidence type="ECO:0000313" key="2">
    <source>
        <dbReference type="Proteomes" id="UP000558488"/>
    </source>
</evidence>
<accession>A0A7J7VV82</accession>